<organism evidence="8 9">
    <name type="scientific">Penicillium malachiteum</name>
    <dbReference type="NCBI Taxonomy" id="1324776"/>
    <lineage>
        <taxon>Eukaryota</taxon>
        <taxon>Fungi</taxon>
        <taxon>Dikarya</taxon>
        <taxon>Ascomycota</taxon>
        <taxon>Pezizomycotina</taxon>
        <taxon>Eurotiomycetes</taxon>
        <taxon>Eurotiomycetidae</taxon>
        <taxon>Eurotiales</taxon>
        <taxon>Aspergillaceae</taxon>
        <taxon>Penicillium</taxon>
    </lineage>
</organism>
<keyword evidence="4" id="KW-0067">ATP-binding</keyword>
<proteinExistence type="inferred from homology"/>
<dbReference type="SUPFAM" id="SSF56091">
    <property type="entry name" value="DNA ligase/mRNA capping enzyme, catalytic domain"/>
    <property type="match status" value="1"/>
</dbReference>
<evidence type="ECO:0000256" key="4">
    <source>
        <dbReference type="ARBA" id="ARBA00022840"/>
    </source>
</evidence>
<keyword evidence="5" id="KW-0539">Nucleus</keyword>
<dbReference type="AlphaFoldDB" id="A0AAD6HH82"/>
<sequence>MGFKFALLGDLLSSLEDNRIVKATSVRKDEPDFQTISKWVARNSSHLSHPNTDKLALLSCMFPGKRPDRVFCLQAASLARVIGRCLGLGSSRLSELEEWKKPSGPDLGQCVQNVMCQAENDIPLGREVLVEEIDEALGLIASRCRFSGPQVRRQHTSVDVDTVLSPIYRRLSSRDAKWLTRMILQSYLPVSLPERFTLTKIHFLLPHLLQFQNTFEGALHMLKSEPMCHFPPRPDPKSAAGFCAIALEHLRPRTGIKIGRLEYLKARSIKNCVQMVDGRRMSIERKYDGEYCQIHIDLTNKENQIQIFSKSGKDSTADRSGIMVTLGESLQIGTPECKFTQRCILEGELLVYSDKRERIADFHKLRKFLSRSGTFIGVDSDSPPQPYEHLMIVFFDILLLDDDVCLKKAHRDRRLILTDVVRPITGRAAIAEQQIMRFDGHDSYKRLEVTFSEAIAQRWEGLVLKPCDEPYFPIHSTGVDNSFGRWIKLKKDYIPGLGDTLDLTLIGGYYDAQDASAFSPTRPIKWTHFSVACLMNKEDVLKHGNMPCFRVIDVVNRHCMHRSLMQYLNQFGEFFARDPDLIEDFNIEYGNGKLKRASKVFKKPFVVEMMGSGFEKPSGARYFTLRFPRVLKIHTDRSITDAASFRELQALSEESRSVPTTDLSQERAFWSKRLKVGSGSGQYIGKRSQSQSTDSSSSSTESGSDDRSSPESPASTETDERSLDPSIAHGHGHQKCSQRSTGRHTTSNTDRSPVVFLDDTAMVSNSQPLAPEANVLNDNENLSRLQSRSQKELTSQKAEQCHSKSATSLISLHRAQAGIEVEKQGKLSRKSPLTTIPVYTSGTPEEDQIEKSDNTGLIEFLKSLNTPQSRASLLESNPHATSQGLSFGIILINPTERPLGQEINRTSQVISDTMAKGTCPSKGRIFFLDSLFLEQDFCPEDHKFCLRSTWSELGRKYYYACLKWGECVTLDKNESGHHITADHTDAKGISSLAVSFDRGEVLALGEYWSLPSPPLDL</sequence>
<dbReference type="GO" id="GO:0005524">
    <property type="term" value="F:ATP binding"/>
    <property type="evidence" value="ECO:0007669"/>
    <property type="project" value="UniProtKB-KW"/>
</dbReference>
<dbReference type="InterPro" id="IPR036599">
    <property type="entry name" value="DNA_ligase_N_sf"/>
</dbReference>
<evidence type="ECO:0000313" key="9">
    <source>
        <dbReference type="Proteomes" id="UP001215712"/>
    </source>
</evidence>
<dbReference type="InterPro" id="IPR012310">
    <property type="entry name" value="DNA_ligase_ATP-dep_cent"/>
</dbReference>
<evidence type="ECO:0000256" key="6">
    <source>
        <dbReference type="SAM" id="MobiDB-lite"/>
    </source>
</evidence>
<dbReference type="EMBL" id="JAQJAN010000012">
    <property type="protein sequence ID" value="KAJ5716587.1"/>
    <property type="molecule type" value="Genomic_DNA"/>
</dbReference>
<gene>
    <name evidence="8" type="ORF">N7493_008498</name>
</gene>
<dbReference type="CDD" id="cd08039">
    <property type="entry name" value="Adenylation_DNA_ligase_Fungal"/>
    <property type="match status" value="1"/>
</dbReference>
<dbReference type="GO" id="GO:0032807">
    <property type="term" value="C:DNA ligase IV complex"/>
    <property type="evidence" value="ECO:0007669"/>
    <property type="project" value="TreeGrafter"/>
</dbReference>
<dbReference type="PROSITE" id="PS50160">
    <property type="entry name" value="DNA_LIGASE_A3"/>
    <property type="match status" value="1"/>
</dbReference>
<name>A0AAD6HH82_9EURO</name>
<feature type="compositionally biased region" description="Polar residues" evidence="6">
    <location>
        <begin position="737"/>
        <end position="751"/>
    </location>
</feature>
<dbReference type="PANTHER" id="PTHR45997:SF2">
    <property type="entry name" value="ATP DEPENDENT DNA LIGASE DOMAIN PROTEIN (AFU_ORTHOLOGUE AFUA_5G02430)"/>
    <property type="match status" value="1"/>
</dbReference>
<dbReference type="GO" id="GO:0003677">
    <property type="term" value="F:DNA binding"/>
    <property type="evidence" value="ECO:0007669"/>
    <property type="project" value="InterPro"/>
</dbReference>
<dbReference type="Gene3D" id="1.10.3260.10">
    <property type="entry name" value="DNA ligase, ATP-dependent, N-terminal domain"/>
    <property type="match status" value="1"/>
</dbReference>
<feature type="compositionally biased region" description="Low complexity" evidence="6">
    <location>
        <begin position="687"/>
        <end position="702"/>
    </location>
</feature>
<dbReference type="InterPro" id="IPR012308">
    <property type="entry name" value="DNA_ligase_ATP-dep_N"/>
</dbReference>
<keyword evidence="3" id="KW-0547">Nucleotide-binding</keyword>
<dbReference type="GO" id="GO:0003910">
    <property type="term" value="F:DNA ligase (ATP) activity"/>
    <property type="evidence" value="ECO:0007669"/>
    <property type="project" value="InterPro"/>
</dbReference>
<evidence type="ECO:0000313" key="8">
    <source>
        <dbReference type="EMBL" id="KAJ5716587.1"/>
    </source>
</evidence>
<evidence type="ECO:0000256" key="3">
    <source>
        <dbReference type="ARBA" id="ARBA00022741"/>
    </source>
</evidence>
<feature type="domain" description="ATP-dependent DNA ligase family profile" evidence="7">
    <location>
        <begin position="392"/>
        <end position="535"/>
    </location>
</feature>
<keyword evidence="2" id="KW-0436">Ligase</keyword>
<dbReference type="Proteomes" id="UP001215712">
    <property type="component" value="Unassembled WGS sequence"/>
</dbReference>
<dbReference type="Pfam" id="PF04675">
    <property type="entry name" value="DNA_ligase_A_N"/>
    <property type="match status" value="1"/>
</dbReference>
<feature type="region of interest" description="Disordered" evidence="6">
    <location>
        <begin position="680"/>
        <end position="754"/>
    </location>
</feature>
<dbReference type="PANTHER" id="PTHR45997">
    <property type="entry name" value="DNA LIGASE 4"/>
    <property type="match status" value="1"/>
</dbReference>
<dbReference type="Gene3D" id="2.40.50.140">
    <property type="entry name" value="Nucleic acid-binding proteins"/>
    <property type="match status" value="1"/>
</dbReference>
<protein>
    <recommendedName>
        <fullName evidence="7">ATP-dependent DNA ligase family profile domain-containing protein</fullName>
    </recommendedName>
</protein>
<evidence type="ECO:0000256" key="2">
    <source>
        <dbReference type="ARBA" id="ARBA00022598"/>
    </source>
</evidence>
<evidence type="ECO:0000256" key="5">
    <source>
        <dbReference type="ARBA" id="ARBA00023242"/>
    </source>
</evidence>
<evidence type="ECO:0000256" key="1">
    <source>
        <dbReference type="ARBA" id="ARBA00007572"/>
    </source>
</evidence>
<comment type="similarity">
    <text evidence="1">Belongs to the ATP-dependent DNA ligase family.</text>
</comment>
<dbReference type="GO" id="GO:0006310">
    <property type="term" value="P:DNA recombination"/>
    <property type="evidence" value="ECO:0007669"/>
    <property type="project" value="InterPro"/>
</dbReference>
<dbReference type="GO" id="GO:0006297">
    <property type="term" value="P:nucleotide-excision repair, DNA gap filling"/>
    <property type="evidence" value="ECO:0007669"/>
    <property type="project" value="TreeGrafter"/>
</dbReference>
<comment type="caution">
    <text evidence="8">The sequence shown here is derived from an EMBL/GenBank/DDBJ whole genome shotgun (WGS) entry which is preliminary data.</text>
</comment>
<evidence type="ECO:0000259" key="7">
    <source>
        <dbReference type="PROSITE" id="PS50160"/>
    </source>
</evidence>
<dbReference type="Gene3D" id="3.30.470.30">
    <property type="entry name" value="DNA ligase/mRNA capping enzyme"/>
    <property type="match status" value="1"/>
</dbReference>
<dbReference type="GO" id="GO:0006303">
    <property type="term" value="P:double-strand break repair via nonhomologous end joining"/>
    <property type="evidence" value="ECO:0007669"/>
    <property type="project" value="TreeGrafter"/>
</dbReference>
<accession>A0AAD6HH82</accession>
<dbReference type="InterPro" id="IPR029710">
    <property type="entry name" value="LIG4"/>
</dbReference>
<dbReference type="InterPro" id="IPR012340">
    <property type="entry name" value="NA-bd_OB-fold"/>
</dbReference>
<reference evidence="8" key="2">
    <citation type="submission" date="2023-01" db="EMBL/GenBank/DDBJ databases">
        <authorList>
            <person name="Petersen C."/>
        </authorList>
    </citation>
    <scope>NUCLEOTIDE SEQUENCE</scope>
    <source>
        <strain evidence="8">IBT 17514</strain>
    </source>
</reference>
<reference evidence="8" key="1">
    <citation type="journal article" date="2023" name="IMA Fungus">
        <title>Comparative genomic study of the Penicillium genus elucidates a diverse pangenome and 15 lateral gene transfer events.</title>
        <authorList>
            <person name="Petersen C."/>
            <person name="Sorensen T."/>
            <person name="Nielsen M.R."/>
            <person name="Sondergaard T.E."/>
            <person name="Sorensen J.L."/>
            <person name="Fitzpatrick D.A."/>
            <person name="Frisvad J.C."/>
            <person name="Nielsen K.L."/>
        </authorList>
    </citation>
    <scope>NUCLEOTIDE SEQUENCE</scope>
    <source>
        <strain evidence="8">IBT 17514</strain>
    </source>
</reference>
<dbReference type="Pfam" id="PF01068">
    <property type="entry name" value="DNA_ligase_A_M"/>
    <property type="match status" value="1"/>
</dbReference>
<keyword evidence="9" id="KW-1185">Reference proteome</keyword>